<feature type="region of interest" description="Disordered" evidence="3">
    <location>
        <begin position="421"/>
        <end position="451"/>
    </location>
</feature>
<dbReference type="CDD" id="cd07017">
    <property type="entry name" value="S14_ClpP_2"/>
    <property type="match status" value="1"/>
</dbReference>
<dbReference type="VEuPathDB" id="ToxoDB:TGARI_318320"/>
<evidence type="ECO:0000256" key="3">
    <source>
        <dbReference type="SAM" id="MobiDB-lite"/>
    </source>
</evidence>
<dbReference type="GO" id="GO:0009368">
    <property type="term" value="C:endopeptidase Clp complex"/>
    <property type="evidence" value="ECO:0007669"/>
    <property type="project" value="TreeGrafter"/>
</dbReference>
<dbReference type="InterPro" id="IPR023562">
    <property type="entry name" value="ClpP/TepA"/>
</dbReference>
<evidence type="ECO:0000256" key="1">
    <source>
        <dbReference type="ARBA" id="ARBA00007039"/>
    </source>
</evidence>
<dbReference type="GO" id="GO:0006515">
    <property type="term" value="P:protein quality control for misfolded or incompletely synthesized proteins"/>
    <property type="evidence" value="ECO:0007669"/>
    <property type="project" value="TreeGrafter"/>
</dbReference>
<dbReference type="PANTHER" id="PTHR10381:SF11">
    <property type="entry name" value="ATP-DEPENDENT CLP PROTEASE PROTEOLYTIC SUBUNIT, MITOCHONDRIAL"/>
    <property type="match status" value="1"/>
</dbReference>
<gene>
    <name evidence="4" type="ORF">TGARI_318320</name>
</gene>
<evidence type="ECO:0000256" key="2">
    <source>
        <dbReference type="RuleBase" id="RU003567"/>
    </source>
</evidence>
<dbReference type="Pfam" id="PF00574">
    <property type="entry name" value="CLP_protease"/>
    <property type="match status" value="2"/>
</dbReference>
<organism evidence="4 5">
    <name type="scientific">Toxoplasma gondii ARI</name>
    <dbReference type="NCBI Taxonomy" id="1074872"/>
    <lineage>
        <taxon>Eukaryota</taxon>
        <taxon>Sar</taxon>
        <taxon>Alveolata</taxon>
        <taxon>Apicomplexa</taxon>
        <taxon>Conoidasida</taxon>
        <taxon>Coccidia</taxon>
        <taxon>Eucoccidiorida</taxon>
        <taxon>Eimeriorina</taxon>
        <taxon>Sarcocystidae</taxon>
        <taxon>Toxoplasma</taxon>
    </lineage>
</organism>
<feature type="compositionally biased region" description="Basic and acidic residues" evidence="3">
    <location>
        <begin position="422"/>
        <end position="451"/>
    </location>
</feature>
<dbReference type="PANTHER" id="PTHR10381">
    <property type="entry name" value="ATP-DEPENDENT CLP PROTEASE PROTEOLYTIC SUBUNIT"/>
    <property type="match status" value="1"/>
</dbReference>
<dbReference type="EMBL" id="AGQS02005719">
    <property type="protein sequence ID" value="KYF39515.1"/>
    <property type="molecule type" value="Genomic_DNA"/>
</dbReference>
<keyword evidence="4" id="KW-0378">Hydrolase</keyword>
<accession>A0A139XL64</accession>
<dbReference type="Gene3D" id="3.90.226.10">
    <property type="entry name" value="2-enoyl-CoA Hydratase, Chain A, domain 1"/>
    <property type="match status" value="1"/>
</dbReference>
<dbReference type="Proteomes" id="UP000074247">
    <property type="component" value="Unassembled WGS sequence"/>
</dbReference>
<reference evidence="4 5" key="1">
    <citation type="journal article" date="2016" name="Nat. Commun.">
        <title>Local admixture of amplified and diversified secreted pathogenesis determinants shapes mosaic Toxoplasma gondii genomes.</title>
        <authorList>
            <person name="Lorenzi H."/>
            <person name="Khan A."/>
            <person name="Behnke M.S."/>
            <person name="Namasivayam S."/>
            <person name="Swapna L.S."/>
            <person name="Hadjithomas M."/>
            <person name="Karamycheva S."/>
            <person name="Pinney D."/>
            <person name="Brunk B.P."/>
            <person name="Ajioka J.W."/>
            <person name="Ajzenberg D."/>
            <person name="Boothroyd J.C."/>
            <person name="Boyle J.P."/>
            <person name="Darde M.L."/>
            <person name="Diaz-Miranda M.A."/>
            <person name="Dubey J.P."/>
            <person name="Fritz H.M."/>
            <person name="Gennari S.M."/>
            <person name="Gregory B.D."/>
            <person name="Kim K."/>
            <person name="Saeij J.P."/>
            <person name="Su C."/>
            <person name="White M.W."/>
            <person name="Zhu X.Q."/>
            <person name="Howe D.K."/>
            <person name="Rosenthal B.M."/>
            <person name="Grigg M.E."/>
            <person name="Parkinson J."/>
            <person name="Liu L."/>
            <person name="Kissinger J.C."/>
            <person name="Roos D.S."/>
            <person name="Sibley L.D."/>
        </authorList>
    </citation>
    <scope>NUCLEOTIDE SEQUENCE [LARGE SCALE GENOMIC DNA]</scope>
    <source>
        <strain evidence="4 5">ARI</strain>
    </source>
</reference>
<dbReference type="SUPFAM" id="SSF52096">
    <property type="entry name" value="ClpP/crotonase"/>
    <property type="match status" value="1"/>
</dbReference>
<dbReference type="InterPro" id="IPR029045">
    <property type="entry name" value="ClpP/crotonase-like_dom_sf"/>
</dbReference>
<protein>
    <recommendedName>
        <fullName evidence="2">ATP-dependent Clp protease proteolytic subunit</fullName>
    </recommendedName>
</protein>
<sequence>MQLLLSNTLSSSRSQLIPSHLCTSSELSPFFLRRFPALHFSCLARSFLVLSLLSSFAAASSPSLSPPSFLQPPSSALSSLSSPFSSFSSLSTTFSSSPSSSLNSHRLLKPSGWSGKRRYLSPSSQKEGRSLVKHSFFLRSEGFGELARRSDGLAMTDGESVGCMYTPGHVSPYTVSDGSSFPGREVSETLDRFFLRRRVLFLQGPLTDELASFLASQLLFLAAHAEDEKGGRDEGERKEDEEDDRGQDRNRAWRSDERVFCVSSQRDRRFASPHDRKRRRQMPFFSSLFPDSCKESECLTSRRQQESEQRQTTASCLPPVDLLINSPGGSVTAALSLLDLRHSLPFEVHTTSIGQAGGVAALLLAAGTPGHRRAFPSCRFSLRQIEGRVEGQAETIERETAEIESVQRLVYRHLAAFCTRRGPGDRGSERESHSERGEAGEDRERLAKREKEIQEDCENELFLSAEQGVEYGLIDQVIQPLRGRPH</sequence>
<dbReference type="AlphaFoldDB" id="A0A139XL64"/>
<evidence type="ECO:0000313" key="5">
    <source>
        <dbReference type="Proteomes" id="UP000074247"/>
    </source>
</evidence>
<name>A0A139XL64_TOXGO</name>
<dbReference type="GO" id="GO:0004176">
    <property type="term" value="F:ATP-dependent peptidase activity"/>
    <property type="evidence" value="ECO:0007669"/>
    <property type="project" value="InterPro"/>
</dbReference>
<dbReference type="GO" id="GO:0004252">
    <property type="term" value="F:serine-type endopeptidase activity"/>
    <property type="evidence" value="ECO:0007669"/>
    <property type="project" value="InterPro"/>
</dbReference>
<comment type="similarity">
    <text evidence="1 2">Belongs to the peptidase S14 family.</text>
</comment>
<feature type="compositionally biased region" description="Basic and acidic residues" evidence="3">
    <location>
        <begin position="227"/>
        <end position="238"/>
    </location>
</feature>
<comment type="caution">
    <text evidence="4">The sequence shown here is derived from an EMBL/GenBank/DDBJ whole genome shotgun (WGS) entry which is preliminary data.</text>
</comment>
<evidence type="ECO:0000313" key="4">
    <source>
        <dbReference type="EMBL" id="KYF39515.1"/>
    </source>
</evidence>
<dbReference type="GO" id="GO:0051117">
    <property type="term" value="F:ATPase binding"/>
    <property type="evidence" value="ECO:0007669"/>
    <property type="project" value="TreeGrafter"/>
</dbReference>
<dbReference type="PRINTS" id="PR00127">
    <property type="entry name" value="CLPPROTEASEP"/>
</dbReference>
<feature type="region of interest" description="Disordered" evidence="3">
    <location>
        <begin position="227"/>
        <end position="250"/>
    </location>
</feature>
<dbReference type="InterPro" id="IPR001907">
    <property type="entry name" value="ClpP"/>
</dbReference>
<proteinExistence type="inferred from homology"/>
<dbReference type="OrthoDB" id="1721884at2759"/>